<proteinExistence type="predicted"/>
<sequence>MAMPQDSAGRNHRTYTGAGSPYVIPCSPYNSANKYCSFEWIGNGYAFQDWDGVITYAAVKATCPTGATAGICTYICDAGGSCKTTTLKTCPVNEEALISFIVDKNARRATDVFGTARNGAGDVELDDAQATPGKRELPETDSKACVLEHGCCDIVDGTLLFDTRCGPACTHPCGSP</sequence>
<organism evidence="1 2">
    <name type="scientific">Tribonema minus</name>
    <dbReference type="NCBI Taxonomy" id="303371"/>
    <lineage>
        <taxon>Eukaryota</taxon>
        <taxon>Sar</taxon>
        <taxon>Stramenopiles</taxon>
        <taxon>Ochrophyta</taxon>
        <taxon>PX clade</taxon>
        <taxon>Xanthophyceae</taxon>
        <taxon>Tribonematales</taxon>
        <taxon>Tribonemataceae</taxon>
        <taxon>Tribonema</taxon>
    </lineage>
</organism>
<evidence type="ECO:0000313" key="1">
    <source>
        <dbReference type="EMBL" id="KAG5178002.1"/>
    </source>
</evidence>
<evidence type="ECO:0000313" key="2">
    <source>
        <dbReference type="Proteomes" id="UP000664859"/>
    </source>
</evidence>
<name>A0A836CA82_9STRA</name>
<comment type="caution">
    <text evidence="1">The sequence shown here is derived from an EMBL/GenBank/DDBJ whole genome shotgun (WGS) entry which is preliminary data.</text>
</comment>
<dbReference type="Proteomes" id="UP000664859">
    <property type="component" value="Unassembled WGS sequence"/>
</dbReference>
<keyword evidence="2" id="KW-1185">Reference proteome</keyword>
<protein>
    <submittedName>
        <fullName evidence="1">Uncharacterized protein</fullName>
    </submittedName>
</protein>
<accession>A0A836CA82</accession>
<reference evidence="1" key="1">
    <citation type="submission" date="2021-02" db="EMBL/GenBank/DDBJ databases">
        <title>First Annotated Genome of the Yellow-green Alga Tribonema minus.</title>
        <authorList>
            <person name="Mahan K.M."/>
        </authorList>
    </citation>
    <scope>NUCLEOTIDE SEQUENCE</scope>
    <source>
        <strain evidence="1">UTEX B ZZ1240</strain>
    </source>
</reference>
<dbReference type="AlphaFoldDB" id="A0A836CA82"/>
<dbReference type="EMBL" id="JAFCMP010000519">
    <property type="protein sequence ID" value="KAG5178002.1"/>
    <property type="molecule type" value="Genomic_DNA"/>
</dbReference>
<gene>
    <name evidence="1" type="ORF">JKP88DRAFT_281498</name>
</gene>